<feature type="compositionally biased region" description="Basic and acidic residues" evidence="5">
    <location>
        <begin position="1"/>
        <end position="11"/>
    </location>
</feature>
<feature type="coiled-coil region" evidence="4">
    <location>
        <begin position="408"/>
        <end position="533"/>
    </location>
</feature>
<name>A0ABR3QQS1_9PLEO</name>
<proteinExistence type="inferred from homology"/>
<accession>A0ABR3QQS1</accession>
<dbReference type="PANTHER" id="PTHR43008">
    <property type="entry name" value="BENZIL REDUCTASE"/>
    <property type="match status" value="1"/>
</dbReference>
<dbReference type="Proteomes" id="UP001521785">
    <property type="component" value="Unassembled WGS sequence"/>
</dbReference>
<gene>
    <name evidence="6" type="ORF">SLS60_010257</name>
</gene>
<dbReference type="InterPro" id="IPR036291">
    <property type="entry name" value="NAD(P)-bd_dom_sf"/>
</dbReference>
<evidence type="ECO:0008006" key="8">
    <source>
        <dbReference type="Google" id="ProtNLM"/>
    </source>
</evidence>
<feature type="region of interest" description="Disordered" evidence="5">
    <location>
        <begin position="1"/>
        <end position="38"/>
    </location>
</feature>
<evidence type="ECO:0000256" key="4">
    <source>
        <dbReference type="SAM" id="Coils"/>
    </source>
</evidence>
<sequence>MPNNPESRDSLTNRQLPEMQLSTADNPLTAPRLPPDGLTTAQRAQHRFSVKGNAIITGGAGTLALEAATALLEHGISGLALWDLNPDQALPAVTALHKKFPSVKIITEAVDVRDDAQIASALADTVKLLGSVDILCCFAGVVGCTHAIDMSAAEWRRTHDINLTGSFLCAQAFARQVREQGTGGSVVFTASISAHHTNYPQPQAAYNSSKTAILSLTKSLAAEWSGLGIRVNSLSPGYMDTILNEGDGLKRARDSWNSRNPFGRMGHPWELTGPLVMLVSEAGSSQKIEGAESESVESLRKVHTSNHDYGRYEWREFIELQYGSVRTRYEKQWHLEQRVEPTNVYTPNTVPNAHTAIVVLHLNYCGSLCLSEFVSYVRKAEEAGINDPRIRSANAVSSLSDNNKSVSRREYELMKQTLMQRVADLDAKVNYHQEELNWKDAILRHKNEQLDDKAQRIHILENNLNNERARKEKLKEEIRQQQKDIKEQDEKLKRREQTIVHQRRMIDTYTDQNDSLREQNSEIRNDLQKLASRWA</sequence>
<dbReference type="SUPFAM" id="SSF51735">
    <property type="entry name" value="NAD(P)-binding Rossmann-fold domains"/>
    <property type="match status" value="1"/>
</dbReference>
<evidence type="ECO:0000313" key="7">
    <source>
        <dbReference type="Proteomes" id="UP001521785"/>
    </source>
</evidence>
<keyword evidence="2" id="KW-0521">NADP</keyword>
<dbReference type="PANTHER" id="PTHR43008:SF4">
    <property type="entry name" value="CHAIN DEHYDROGENASE, PUTATIVE (AFU_ORTHOLOGUE AFUA_4G08710)-RELATED"/>
    <property type="match status" value="1"/>
</dbReference>
<keyword evidence="4" id="KW-0175">Coiled coil</keyword>
<reference evidence="6 7" key="1">
    <citation type="submission" date="2024-02" db="EMBL/GenBank/DDBJ databases">
        <title>De novo assembly and annotation of 12 fungi associated with fruit tree decline syndrome in Ontario, Canada.</title>
        <authorList>
            <person name="Sulman M."/>
            <person name="Ellouze W."/>
            <person name="Ilyukhin E."/>
        </authorList>
    </citation>
    <scope>NUCLEOTIDE SEQUENCE [LARGE SCALE GENOMIC DNA]</scope>
    <source>
        <strain evidence="6 7">M42-189</strain>
    </source>
</reference>
<comment type="similarity">
    <text evidence="1">Belongs to the short-chain dehydrogenases/reductases (SDR) family.</text>
</comment>
<evidence type="ECO:0000256" key="5">
    <source>
        <dbReference type="SAM" id="MobiDB-lite"/>
    </source>
</evidence>
<keyword evidence="3" id="KW-0560">Oxidoreductase</keyword>
<keyword evidence="7" id="KW-1185">Reference proteome</keyword>
<dbReference type="PRINTS" id="PR00081">
    <property type="entry name" value="GDHRDH"/>
</dbReference>
<dbReference type="EMBL" id="JAKJXO020000017">
    <property type="protein sequence ID" value="KAL1594497.1"/>
    <property type="molecule type" value="Genomic_DNA"/>
</dbReference>
<dbReference type="Pfam" id="PF13561">
    <property type="entry name" value="adh_short_C2"/>
    <property type="match status" value="1"/>
</dbReference>
<protein>
    <recommendedName>
        <fullName evidence="8">NAD(P)-binding protein</fullName>
    </recommendedName>
</protein>
<dbReference type="InterPro" id="IPR002347">
    <property type="entry name" value="SDR_fam"/>
</dbReference>
<feature type="compositionally biased region" description="Polar residues" evidence="5">
    <location>
        <begin position="12"/>
        <end position="26"/>
    </location>
</feature>
<evidence type="ECO:0000256" key="3">
    <source>
        <dbReference type="ARBA" id="ARBA00023002"/>
    </source>
</evidence>
<dbReference type="PRINTS" id="PR00080">
    <property type="entry name" value="SDRFAMILY"/>
</dbReference>
<comment type="caution">
    <text evidence="6">The sequence shown here is derived from an EMBL/GenBank/DDBJ whole genome shotgun (WGS) entry which is preliminary data.</text>
</comment>
<evidence type="ECO:0000256" key="2">
    <source>
        <dbReference type="ARBA" id="ARBA00022857"/>
    </source>
</evidence>
<dbReference type="InterPro" id="IPR020904">
    <property type="entry name" value="Sc_DH/Rdtase_CS"/>
</dbReference>
<dbReference type="PROSITE" id="PS00061">
    <property type="entry name" value="ADH_SHORT"/>
    <property type="match status" value="1"/>
</dbReference>
<evidence type="ECO:0000313" key="6">
    <source>
        <dbReference type="EMBL" id="KAL1594497.1"/>
    </source>
</evidence>
<evidence type="ECO:0000256" key="1">
    <source>
        <dbReference type="ARBA" id="ARBA00006484"/>
    </source>
</evidence>
<dbReference type="Gene3D" id="3.40.50.720">
    <property type="entry name" value="NAD(P)-binding Rossmann-like Domain"/>
    <property type="match status" value="1"/>
</dbReference>
<organism evidence="6 7">
    <name type="scientific">Paraconiothyrium brasiliense</name>
    <dbReference type="NCBI Taxonomy" id="300254"/>
    <lineage>
        <taxon>Eukaryota</taxon>
        <taxon>Fungi</taxon>
        <taxon>Dikarya</taxon>
        <taxon>Ascomycota</taxon>
        <taxon>Pezizomycotina</taxon>
        <taxon>Dothideomycetes</taxon>
        <taxon>Pleosporomycetidae</taxon>
        <taxon>Pleosporales</taxon>
        <taxon>Massarineae</taxon>
        <taxon>Didymosphaeriaceae</taxon>
        <taxon>Paraconiothyrium</taxon>
    </lineage>
</organism>